<protein>
    <recommendedName>
        <fullName evidence="11">Glycosyltransferase RgtA/B/C/D-like domain-containing protein</fullName>
    </recommendedName>
</protein>
<keyword evidence="9 10" id="KW-0472">Membrane</keyword>
<feature type="transmembrane region" description="Helical" evidence="10">
    <location>
        <begin position="355"/>
        <end position="374"/>
    </location>
</feature>
<dbReference type="RefSeq" id="WP_183355526.1">
    <property type="nucleotide sequence ID" value="NZ_BLXX01000010.1"/>
</dbReference>
<dbReference type="PANTHER" id="PTHR12468">
    <property type="entry name" value="GPI MANNOSYLTRANSFERASE 2"/>
    <property type="match status" value="1"/>
</dbReference>
<evidence type="ECO:0000256" key="8">
    <source>
        <dbReference type="ARBA" id="ARBA00022989"/>
    </source>
</evidence>
<dbReference type="GO" id="GO:0006506">
    <property type="term" value="P:GPI anchor biosynthetic process"/>
    <property type="evidence" value="ECO:0007669"/>
    <property type="project" value="UniProtKB-UniPathway"/>
</dbReference>
<feature type="domain" description="Glycosyltransferase RgtA/B/C/D-like" evidence="11">
    <location>
        <begin position="87"/>
        <end position="211"/>
    </location>
</feature>
<dbReference type="Pfam" id="PF13231">
    <property type="entry name" value="PMT_2"/>
    <property type="match status" value="1"/>
</dbReference>
<comment type="caution">
    <text evidence="12">The sequence shown here is derived from an EMBL/GenBank/DDBJ whole genome shotgun (WGS) entry which is preliminary data.</text>
</comment>
<feature type="transmembrane region" description="Helical" evidence="10">
    <location>
        <begin position="184"/>
        <end position="207"/>
    </location>
</feature>
<evidence type="ECO:0000256" key="1">
    <source>
        <dbReference type="ARBA" id="ARBA00004477"/>
    </source>
</evidence>
<dbReference type="InterPro" id="IPR007315">
    <property type="entry name" value="PIG-V/Gpi18"/>
</dbReference>
<keyword evidence="6 10" id="KW-0812">Transmembrane</keyword>
<evidence type="ECO:0000313" key="12">
    <source>
        <dbReference type="EMBL" id="GFO60711.1"/>
    </source>
</evidence>
<feature type="transmembrane region" description="Helical" evidence="10">
    <location>
        <begin position="313"/>
        <end position="335"/>
    </location>
</feature>
<dbReference type="InterPro" id="IPR038731">
    <property type="entry name" value="RgtA/B/C-like"/>
</dbReference>
<reference evidence="13" key="1">
    <citation type="submission" date="2020-06" db="EMBL/GenBank/DDBJ databases">
        <title>Draft genomic sequence of Geomonas sp. Red330.</title>
        <authorList>
            <person name="Itoh H."/>
            <person name="Zhenxing X."/>
            <person name="Ushijima N."/>
            <person name="Masuda Y."/>
            <person name="Shiratori Y."/>
            <person name="Senoo K."/>
        </authorList>
    </citation>
    <scope>NUCLEOTIDE SEQUENCE [LARGE SCALE GENOMIC DNA]</scope>
    <source>
        <strain evidence="13">Red330</strain>
    </source>
</reference>
<sequence>MIGRALNPRVKKLVVITLLVKLAVLGLIGASTYLVPFSFTGHDVNFVYPIGEPAYWASAFKTWDANHYLYLADNWYSPFHIGNAFYPLLPFLIRVAGYLALGHNLVAGLAVSTLCTVLSVVYLFRLVATTHDEEVAFRSCLILLAFPTSFYIGLVYTESVFLMLATMLLYYLKENRSAPALACAFLLPLTRPTGILVVVPVLVALFFELRAQGKLDPKKLLVPFGFLAGYGSYLLVMLLATGDAFAGFDAQKVFQASNSLLNMLHPVNWFLSNFVYTEFTLNGFTTSIVNRVFFVVYAVIAALSYRKLDKTQFAYLLITGLVPALTGSLTSYVRYLVIVFPIFVYLALTLRGKTVLFYLVPCSILQVAGVLLHASNRWVA</sequence>
<feature type="transmembrane region" description="Helical" evidence="10">
    <location>
        <begin position="288"/>
        <end position="306"/>
    </location>
</feature>
<evidence type="ECO:0000313" key="13">
    <source>
        <dbReference type="Proteomes" id="UP000556026"/>
    </source>
</evidence>
<evidence type="ECO:0000256" key="4">
    <source>
        <dbReference type="ARBA" id="ARBA00022676"/>
    </source>
</evidence>
<evidence type="ECO:0000256" key="7">
    <source>
        <dbReference type="ARBA" id="ARBA00022824"/>
    </source>
</evidence>
<evidence type="ECO:0000256" key="6">
    <source>
        <dbReference type="ARBA" id="ARBA00022692"/>
    </source>
</evidence>
<evidence type="ECO:0000256" key="3">
    <source>
        <dbReference type="ARBA" id="ARBA00022502"/>
    </source>
</evidence>
<comment type="subcellular location">
    <subcellularLocation>
        <location evidence="1">Endoplasmic reticulum membrane</location>
        <topology evidence="1">Multi-pass membrane protein</topology>
    </subcellularLocation>
</comment>
<keyword evidence="3" id="KW-0337">GPI-anchor biosynthesis</keyword>
<dbReference type="GO" id="GO:0016020">
    <property type="term" value="C:membrane"/>
    <property type="evidence" value="ECO:0007669"/>
    <property type="project" value="GOC"/>
</dbReference>
<evidence type="ECO:0000256" key="10">
    <source>
        <dbReference type="SAM" id="Phobius"/>
    </source>
</evidence>
<feature type="transmembrane region" description="Helical" evidence="10">
    <location>
        <begin position="227"/>
        <end position="248"/>
    </location>
</feature>
<dbReference type="EMBL" id="BLXX01000010">
    <property type="protein sequence ID" value="GFO60711.1"/>
    <property type="molecule type" value="Genomic_DNA"/>
</dbReference>
<name>A0A6V8MKZ3_9BACT</name>
<dbReference type="GO" id="GO:0004376">
    <property type="term" value="F:GPI mannosyltransferase activity"/>
    <property type="evidence" value="ECO:0007669"/>
    <property type="project" value="InterPro"/>
</dbReference>
<dbReference type="GO" id="GO:0031501">
    <property type="term" value="C:mannosyltransferase complex"/>
    <property type="evidence" value="ECO:0007669"/>
    <property type="project" value="TreeGrafter"/>
</dbReference>
<gene>
    <name evidence="12" type="ORF">GMST_30360</name>
</gene>
<evidence type="ECO:0000256" key="5">
    <source>
        <dbReference type="ARBA" id="ARBA00022679"/>
    </source>
</evidence>
<keyword evidence="8 10" id="KW-1133">Transmembrane helix</keyword>
<keyword evidence="5" id="KW-0808">Transferase</keyword>
<comment type="pathway">
    <text evidence="2">Glycolipid biosynthesis; glycosylphosphatidylinositol-anchor biosynthesis.</text>
</comment>
<dbReference type="PANTHER" id="PTHR12468:SF2">
    <property type="entry name" value="GPI MANNOSYLTRANSFERASE 2"/>
    <property type="match status" value="1"/>
</dbReference>
<evidence type="ECO:0000259" key="11">
    <source>
        <dbReference type="Pfam" id="PF13231"/>
    </source>
</evidence>
<evidence type="ECO:0000256" key="2">
    <source>
        <dbReference type="ARBA" id="ARBA00004687"/>
    </source>
</evidence>
<evidence type="ECO:0000256" key="9">
    <source>
        <dbReference type="ARBA" id="ARBA00023136"/>
    </source>
</evidence>
<dbReference type="AlphaFoldDB" id="A0A6V8MKZ3"/>
<keyword evidence="7" id="KW-0256">Endoplasmic reticulum</keyword>
<dbReference type="Proteomes" id="UP000556026">
    <property type="component" value="Unassembled WGS sequence"/>
</dbReference>
<dbReference type="UniPathway" id="UPA00196"/>
<proteinExistence type="predicted"/>
<organism evidence="12 13">
    <name type="scientific">Geomonas silvestris</name>
    <dbReference type="NCBI Taxonomy" id="2740184"/>
    <lineage>
        <taxon>Bacteria</taxon>
        <taxon>Pseudomonadati</taxon>
        <taxon>Thermodesulfobacteriota</taxon>
        <taxon>Desulfuromonadia</taxon>
        <taxon>Geobacterales</taxon>
        <taxon>Geobacteraceae</taxon>
        <taxon>Geomonas</taxon>
    </lineage>
</organism>
<feature type="transmembrane region" description="Helical" evidence="10">
    <location>
        <begin position="148"/>
        <end position="172"/>
    </location>
</feature>
<feature type="transmembrane region" description="Helical" evidence="10">
    <location>
        <begin position="105"/>
        <end position="128"/>
    </location>
</feature>
<dbReference type="GO" id="GO:0000009">
    <property type="term" value="F:alpha-1,6-mannosyltransferase activity"/>
    <property type="evidence" value="ECO:0007669"/>
    <property type="project" value="InterPro"/>
</dbReference>
<accession>A0A6V8MKZ3</accession>
<keyword evidence="13" id="KW-1185">Reference proteome</keyword>
<keyword evidence="4" id="KW-0328">Glycosyltransferase</keyword>
<feature type="transmembrane region" description="Helical" evidence="10">
    <location>
        <begin position="12"/>
        <end position="35"/>
    </location>
</feature>